<dbReference type="PROSITE" id="PS00678">
    <property type="entry name" value="WD_REPEATS_1"/>
    <property type="match status" value="2"/>
</dbReference>
<keyword evidence="4" id="KW-0597">Phosphoprotein</keyword>
<dbReference type="FunFam" id="2.130.10.10:FF:000616">
    <property type="entry name" value="Striatin-3 isoform B"/>
    <property type="match status" value="1"/>
</dbReference>
<feature type="region of interest" description="Disordered" evidence="11">
    <location>
        <begin position="234"/>
        <end position="274"/>
    </location>
</feature>
<dbReference type="PROSITE" id="PS50294">
    <property type="entry name" value="WD_REPEATS_REGION"/>
    <property type="match status" value="3"/>
</dbReference>
<feature type="repeat" description="WD" evidence="9">
    <location>
        <begin position="507"/>
        <end position="539"/>
    </location>
</feature>
<comment type="subcellular location">
    <subcellularLocation>
        <location evidence="1">Cytoplasm</location>
    </subcellularLocation>
</comment>
<protein>
    <submittedName>
        <fullName evidence="13">Striatin, calmodulin binding protein</fullName>
    </submittedName>
</protein>
<feature type="compositionally biased region" description="Basic and acidic residues" evidence="11">
    <location>
        <begin position="301"/>
        <end position="310"/>
    </location>
</feature>
<evidence type="ECO:0000313" key="14">
    <source>
        <dbReference type="Proteomes" id="UP000694700"/>
    </source>
</evidence>
<dbReference type="FunFam" id="2.130.10.10:FF:000211">
    <property type="entry name" value="striatin isoform X1"/>
    <property type="match status" value="1"/>
</dbReference>
<dbReference type="InterPro" id="IPR020472">
    <property type="entry name" value="WD40_PAC1"/>
</dbReference>
<dbReference type="InterPro" id="IPR001680">
    <property type="entry name" value="WD40_rpt"/>
</dbReference>
<dbReference type="SMART" id="SM00320">
    <property type="entry name" value="WD40"/>
    <property type="match status" value="5"/>
</dbReference>
<feature type="repeat" description="WD" evidence="9">
    <location>
        <begin position="656"/>
        <end position="697"/>
    </location>
</feature>
<dbReference type="AlphaFoldDB" id="A0A8C2AI61"/>
<dbReference type="FunFam" id="1.20.5.300:FF:000001">
    <property type="entry name" value="striatin isoform X1"/>
    <property type="match status" value="1"/>
</dbReference>
<evidence type="ECO:0000256" key="10">
    <source>
        <dbReference type="SAM" id="Coils"/>
    </source>
</evidence>
<feature type="repeat" description="WD" evidence="9">
    <location>
        <begin position="454"/>
        <end position="495"/>
    </location>
</feature>
<reference evidence="13" key="1">
    <citation type="submission" date="2025-08" db="UniProtKB">
        <authorList>
            <consortium name="Ensembl"/>
        </authorList>
    </citation>
    <scope>IDENTIFICATION</scope>
</reference>
<dbReference type="PRINTS" id="PR00320">
    <property type="entry name" value="GPROTEINBRPT"/>
</dbReference>
<keyword evidence="6" id="KW-0677">Repeat</keyword>
<dbReference type="Gene3D" id="2.130.10.10">
    <property type="entry name" value="YVTN repeat-like/Quinoprotein amine dehydrogenase"/>
    <property type="match status" value="2"/>
</dbReference>
<feature type="compositionally biased region" description="Acidic residues" evidence="11">
    <location>
        <begin position="235"/>
        <end position="245"/>
    </location>
</feature>
<keyword evidence="5 9" id="KW-0853">WD repeat</keyword>
<evidence type="ECO:0000256" key="1">
    <source>
        <dbReference type="ARBA" id="ARBA00004496"/>
    </source>
</evidence>
<feature type="region of interest" description="Disordered" evidence="11">
    <location>
        <begin position="364"/>
        <end position="385"/>
    </location>
</feature>
<evidence type="ECO:0000256" key="7">
    <source>
        <dbReference type="ARBA" id="ARBA00022860"/>
    </source>
</evidence>
<feature type="region of interest" description="Disordered" evidence="11">
    <location>
        <begin position="1"/>
        <end position="38"/>
    </location>
</feature>
<dbReference type="Proteomes" id="UP000694700">
    <property type="component" value="Unplaced"/>
</dbReference>
<dbReference type="InterPro" id="IPR036322">
    <property type="entry name" value="WD40_repeat_dom_sf"/>
</dbReference>
<evidence type="ECO:0000256" key="11">
    <source>
        <dbReference type="SAM" id="MobiDB-lite"/>
    </source>
</evidence>
<dbReference type="Gene3D" id="1.20.5.300">
    <property type="match status" value="1"/>
</dbReference>
<dbReference type="PANTHER" id="PTHR15653">
    <property type="entry name" value="STRIATIN"/>
    <property type="match status" value="1"/>
</dbReference>
<feature type="region of interest" description="Disordered" evidence="11">
    <location>
        <begin position="115"/>
        <end position="149"/>
    </location>
</feature>
<evidence type="ECO:0000256" key="6">
    <source>
        <dbReference type="ARBA" id="ARBA00022737"/>
    </source>
</evidence>
<dbReference type="GO" id="GO:0030425">
    <property type="term" value="C:dendrite"/>
    <property type="evidence" value="ECO:0007669"/>
    <property type="project" value="TreeGrafter"/>
</dbReference>
<dbReference type="PANTHER" id="PTHR15653:SF2">
    <property type="entry name" value="STRIATIN"/>
    <property type="match status" value="1"/>
</dbReference>
<keyword evidence="8 10" id="KW-0175">Coiled coil</keyword>
<evidence type="ECO:0000256" key="4">
    <source>
        <dbReference type="ARBA" id="ARBA00022553"/>
    </source>
</evidence>
<dbReference type="GO" id="GO:0070016">
    <property type="term" value="F:armadillo repeat domain binding"/>
    <property type="evidence" value="ECO:0007669"/>
    <property type="project" value="TreeGrafter"/>
</dbReference>
<evidence type="ECO:0000313" key="13">
    <source>
        <dbReference type="Ensembl" id="ENSCCRP00015104680.1"/>
    </source>
</evidence>
<evidence type="ECO:0000256" key="3">
    <source>
        <dbReference type="ARBA" id="ARBA00022490"/>
    </source>
</evidence>
<feature type="region of interest" description="Disordered" evidence="11">
    <location>
        <begin position="286"/>
        <end position="322"/>
    </location>
</feature>
<keyword evidence="3" id="KW-0963">Cytoplasm</keyword>
<accession>A0A8C2AI61</accession>
<feature type="coiled-coil region" evidence="10">
    <location>
        <begin position="62"/>
        <end position="110"/>
    </location>
</feature>
<sequence>MDEQAGPGVFFNNNNNSVLPGGAKAPQPGDGGGGGETARAQYSIPGILHFLQHEWARFEVERAQWEVERAELQAQIAFLQGERKGQENLKKDLVRRIKMLEYALKQERAKHHKLKYGTELNQGDMKPPSYDSDEGNENEALPEPPNSQLSWKQGRQLLRQYLQEVGYTDTILDVKSQRVKALLGLAGDSGERPGDKRAEPMVNGTELASLKDTEMSESVTVLEAFKFIEKAAAEFSDEDEDDDSEGQNKSIMVRRKVSPSPSSSSAEMSDDMDTDEVLKDFDFLANNEDMEGSPEAPSSGERADWEKDEQSPSSESWDVDEGLISKLKEQYKKERKGKKGVKRPNRCKLQDMLANLRDAEDLSSIQPPVAPPVRPSLPRLNEPPLGRTDEVEALTFPPSSGKSFIMGTDEALESELGLGELAGLTVANEAENLSYDITNNKDALRKTWNPKFTLRNHFDSIRGLAFHPIEPVLITASEDHTLKMWNLQKTAPAKKCAALDVEPIYTFRAHRGPVLCVVMSSSGEQCFSGGLDATIQCWNTPSPNIDPYDSYEPSVLRGALSGHTDAVWGLVYSSAHHRLLSCSADGTVRLWSAADRTPAIAVFNENKGTEDFFKKKLKIIHIYIYIYNLFLSQDIVIDIVIQLILFLDFYGLIHSMVAHLDAVTSLAVDPNGLYLMSGSHDCSVRLWNMESKTCIQEFTAHRKKFDESINDVAFHPTKCYIGSAGADALAKVFV</sequence>
<dbReference type="CDD" id="cd00200">
    <property type="entry name" value="WD40"/>
    <property type="match status" value="1"/>
</dbReference>
<evidence type="ECO:0000256" key="2">
    <source>
        <dbReference type="ARBA" id="ARBA00009616"/>
    </source>
</evidence>
<feature type="domain" description="Striatin N-terminal" evidence="12">
    <location>
        <begin position="44"/>
        <end position="172"/>
    </location>
</feature>
<dbReference type="GO" id="GO:0051721">
    <property type="term" value="F:protein phosphatase 2A binding"/>
    <property type="evidence" value="ECO:0007669"/>
    <property type="project" value="TreeGrafter"/>
</dbReference>
<feature type="repeat" description="WD" evidence="9">
    <location>
        <begin position="560"/>
        <end position="592"/>
    </location>
</feature>
<evidence type="ECO:0000256" key="5">
    <source>
        <dbReference type="ARBA" id="ARBA00022574"/>
    </source>
</evidence>
<keyword evidence="7" id="KW-0112">Calmodulin-binding</keyword>
<proteinExistence type="inferred from homology"/>
<dbReference type="InterPro" id="IPR051488">
    <property type="entry name" value="WD_repeat_striatin"/>
</dbReference>
<organism evidence="13 14">
    <name type="scientific">Cyprinus carpio</name>
    <name type="common">Common carp</name>
    <dbReference type="NCBI Taxonomy" id="7962"/>
    <lineage>
        <taxon>Eukaryota</taxon>
        <taxon>Metazoa</taxon>
        <taxon>Chordata</taxon>
        <taxon>Craniata</taxon>
        <taxon>Vertebrata</taxon>
        <taxon>Euteleostomi</taxon>
        <taxon>Actinopterygii</taxon>
        <taxon>Neopterygii</taxon>
        <taxon>Teleostei</taxon>
        <taxon>Ostariophysi</taxon>
        <taxon>Cypriniformes</taxon>
        <taxon>Cyprinidae</taxon>
        <taxon>Cyprininae</taxon>
        <taxon>Cyprinus</taxon>
    </lineage>
</organism>
<dbReference type="Pfam" id="PF08232">
    <property type="entry name" value="Striatin"/>
    <property type="match status" value="1"/>
</dbReference>
<evidence type="ECO:0000256" key="8">
    <source>
        <dbReference type="ARBA" id="ARBA00023054"/>
    </source>
</evidence>
<comment type="similarity">
    <text evidence="2">Belongs to the WD repeat striatin family.</text>
</comment>
<evidence type="ECO:0000259" key="12">
    <source>
        <dbReference type="Pfam" id="PF08232"/>
    </source>
</evidence>
<dbReference type="InterPro" id="IPR013258">
    <property type="entry name" value="Striatin_N"/>
</dbReference>
<evidence type="ECO:0000256" key="9">
    <source>
        <dbReference type="PROSITE-ProRule" id="PRU00221"/>
    </source>
</evidence>
<dbReference type="SUPFAM" id="SSF50978">
    <property type="entry name" value="WD40 repeat-like"/>
    <property type="match status" value="1"/>
</dbReference>
<name>A0A8C2AI61_CYPCA</name>
<dbReference type="GO" id="GO:0005737">
    <property type="term" value="C:cytoplasm"/>
    <property type="evidence" value="ECO:0007669"/>
    <property type="project" value="UniProtKB-SubCell"/>
</dbReference>
<dbReference type="Pfam" id="PF00400">
    <property type="entry name" value="WD40"/>
    <property type="match status" value="5"/>
</dbReference>
<dbReference type="Ensembl" id="ENSCCRT00015108039.1">
    <property type="protein sequence ID" value="ENSCCRP00015104680.1"/>
    <property type="gene ID" value="ENSCCRG00015040888.1"/>
</dbReference>
<dbReference type="GO" id="GO:0005516">
    <property type="term" value="F:calmodulin binding"/>
    <property type="evidence" value="ECO:0007669"/>
    <property type="project" value="UniProtKB-KW"/>
</dbReference>
<dbReference type="PROSITE" id="PS50082">
    <property type="entry name" value="WD_REPEATS_2"/>
    <property type="match status" value="4"/>
</dbReference>
<dbReference type="InterPro" id="IPR019775">
    <property type="entry name" value="WD40_repeat_CS"/>
</dbReference>
<dbReference type="GO" id="GO:0044877">
    <property type="term" value="F:protein-containing complex binding"/>
    <property type="evidence" value="ECO:0007669"/>
    <property type="project" value="TreeGrafter"/>
</dbReference>
<dbReference type="InterPro" id="IPR015943">
    <property type="entry name" value="WD40/YVTN_repeat-like_dom_sf"/>
</dbReference>